<dbReference type="InterPro" id="IPR011204">
    <property type="entry name" value="Virulence_RhuM-like"/>
</dbReference>
<dbReference type="PANTHER" id="PTHR35810">
    <property type="entry name" value="CYTOPLASMIC PROTEIN-RELATED"/>
    <property type="match status" value="1"/>
</dbReference>
<evidence type="ECO:0000313" key="2">
    <source>
        <dbReference type="Proteomes" id="UP000275510"/>
    </source>
</evidence>
<dbReference type="RefSeq" id="WP_005599895.1">
    <property type="nucleotide sequence ID" value="NZ_CBDBSU010000042.1"/>
</dbReference>
<protein>
    <submittedName>
        <fullName evidence="1">Putative DNA binding protein</fullName>
    </submittedName>
</protein>
<dbReference type="Pfam" id="PF13310">
    <property type="entry name" value="Virulence_RhuM"/>
    <property type="match status" value="1"/>
</dbReference>
<organism evidence="1 2">
    <name type="scientific">Actinobacillus pleuropneumoniae</name>
    <name type="common">Haemophilus pleuropneumoniae</name>
    <dbReference type="NCBI Taxonomy" id="715"/>
    <lineage>
        <taxon>Bacteria</taxon>
        <taxon>Pseudomonadati</taxon>
        <taxon>Pseudomonadota</taxon>
        <taxon>Gammaproteobacteria</taxon>
        <taxon>Pasteurellales</taxon>
        <taxon>Pasteurellaceae</taxon>
        <taxon>Actinobacillus</taxon>
    </lineage>
</organism>
<dbReference type="PIRSF" id="PIRSF015268">
    <property type="entry name" value="Virulence_RhuM"/>
    <property type="match status" value="1"/>
</dbReference>
<dbReference type="GeneID" id="48599736"/>
<sequence>MSDLIIYNTEDGKSKVSLFVAENEVWITQNQLAELFDTSVRNISEHIKNIFNDNELDDASVMKDFFITATDGKNYSVKHYALAMILAIGFRVRSPRGVQFRRWANSSLRTYLEKGFLMDDERLKNPNGRVDHFDELLERIRDIRASEMRFYQKVRELFKLSSDYDVTDKATEMFFAEAQNKLIYAVTQQTAAELICNRANAELPNMGLTTWSGERVLKADIIVSKNYLNEDEIDTLNRLTVIFLESAELRAKNRQDLTLRFWQNRIDSIIEDNGFPVLADKGNKSRQQMKEFTDEQYALFKQKRREILALNAEQDDLNTLEAIGKKVKQTR</sequence>
<name>A0A448U0V5_ACTPL</name>
<dbReference type="Proteomes" id="UP000275510">
    <property type="component" value="Chromosome"/>
</dbReference>
<gene>
    <name evidence="1" type="ORF">NCTC10976_01617</name>
</gene>
<accession>A0A448U0V5</accession>
<evidence type="ECO:0000313" key="1">
    <source>
        <dbReference type="EMBL" id="VEJ17486.1"/>
    </source>
</evidence>
<dbReference type="AlphaFoldDB" id="A0A448U0V5"/>
<proteinExistence type="predicted"/>
<reference evidence="1 2" key="1">
    <citation type="submission" date="2018-12" db="EMBL/GenBank/DDBJ databases">
        <authorList>
            <consortium name="Pathogen Informatics"/>
        </authorList>
    </citation>
    <scope>NUCLEOTIDE SEQUENCE [LARGE SCALE GENOMIC DNA]</scope>
    <source>
        <strain evidence="1 2">NCTC10976</strain>
    </source>
</reference>
<dbReference type="PANTHER" id="PTHR35810:SF1">
    <property type="entry name" value="CYTOPLASMIC PROTEIN"/>
    <property type="match status" value="1"/>
</dbReference>
<dbReference type="EMBL" id="LR134515">
    <property type="protein sequence ID" value="VEJ17486.1"/>
    <property type="molecule type" value="Genomic_DNA"/>
</dbReference>